<name>A0A5N6JC42_9EURO</name>
<protein>
    <submittedName>
        <fullName evidence="2">Uncharacterized protein</fullName>
    </submittedName>
</protein>
<proteinExistence type="predicted"/>
<dbReference type="AlphaFoldDB" id="A0A5N6JC42"/>
<evidence type="ECO:0000313" key="3">
    <source>
        <dbReference type="Proteomes" id="UP000326289"/>
    </source>
</evidence>
<feature type="compositionally biased region" description="Polar residues" evidence="1">
    <location>
        <begin position="1"/>
        <end position="14"/>
    </location>
</feature>
<reference evidence="2 3" key="1">
    <citation type="submission" date="2019-04" db="EMBL/GenBank/DDBJ databases">
        <title>Fungal friends and foes A comparative genomics study of 23 Aspergillus species from section Flavi.</title>
        <authorList>
            <consortium name="DOE Joint Genome Institute"/>
            <person name="Kjaerbolling I."/>
            <person name="Vesth T.C."/>
            <person name="Frisvad J.C."/>
            <person name="Nybo J.L."/>
            <person name="Theobald S."/>
            <person name="Kildgaard S."/>
            <person name="Petersen T.I."/>
            <person name="Kuo A."/>
            <person name="Sato A."/>
            <person name="Lyhne E.K."/>
            <person name="Kogle M.E."/>
            <person name="Wiebenga A."/>
            <person name="Kun R.S."/>
            <person name="Lubbers R.J."/>
            <person name="Makela M.R."/>
            <person name="Barry K."/>
            <person name="Chovatia M."/>
            <person name="Clum A."/>
            <person name="Daum C."/>
            <person name="Haridas S."/>
            <person name="He G."/>
            <person name="LaButti K."/>
            <person name="Lipzen A."/>
            <person name="Mondo S."/>
            <person name="Pangilinan J."/>
            <person name="Riley R."/>
            <person name="Salamov A."/>
            <person name="Simmons B.A."/>
            <person name="Magnuson J.K."/>
            <person name="Henrissat B."/>
            <person name="Mortensen U.H."/>
            <person name="Larsen T.O."/>
            <person name="De vries R.P."/>
            <person name="Grigoriev I.V."/>
            <person name="Machida M."/>
            <person name="Baker S.E."/>
            <person name="Andersen M.R."/>
        </authorList>
    </citation>
    <scope>NUCLEOTIDE SEQUENCE [LARGE SCALE GENOMIC DNA]</scope>
    <source>
        <strain evidence="2 3">CBS 117635</strain>
    </source>
</reference>
<dbReference type="EMBL" id="ML732781">
    <property type="protein sequence ID" value="KAB8275597.1"/>
    <property type="molecule type" value="Genomic_DNA"/>
</dbReference>
<organism evidence="2 3">
    <name type="scientific">Aspergillus minisclerotigenes</name>
    <dbReference type="NCBI Taxonomy" id="656917"/>
    <lineage>
        <taxon>Eukaryota</taxon>
        <taxon>Fungi</taxon>
        <taxon>Dikarya</taxon>
        <taxon>Ascomycota</taxon>
        <taxon>Pezizomycotina</taxon>
        <taxon>Eurotiomycetes</taxon>
        <taxon>Eurotiomycetidae</taxon>
        <taxon>Eurotiales</taxon>
        <taxon>Aspergillaceae</taxon>
        <taxon>Aspergillus</taxon>
        <taxon>Aspergillus subgen. Circumdati</taxon>
    </lineage>
</organism>
<accession>A0A5N6JC42</accession>
<gene>
    <name evidence="2" type="ORF">BDV30DRAFT_207689</name>
</gene>
<evidence type="ECO:0000313" key="2">
    <source>
        <dbReference type="EMBL" id="KAB8275597.1"/>
    </source>
</evidence>
<feature type="region of interest" description="Disordered" evidence="1">
    <location>
        <begin position="1"/>
        <end position="20"/>
    </location>
</feature>
<keyword evidence="3" id="KW-1185">Reference proteome</keyword>
<sequence length="85" mass="9434">MAQVQSQYKLSTGSDRCRSPSDDGYYHLHFPTPFTMHPSTSLTKFAVQTSLTVLICGPFYLPYTKSKELRQARAATGGNGCQQDI</sequence>
<dbReference type="Proteomes" id="UP000326289">
    <property type="component" value="Unassembled WGS sequence"/>
</dbReference>
<evidence type="ECO:0000256" key="1">
    <source>
        <dbReference type="SAM" id="MobiDB-lite"/>
    </source>
</evidence>